<dbReference type="PANTHER" id="PTHR45947:SF3">
    <property type="entry name" value="SULFOQUINOVOSYL TRANSFERASE SQD2"/>
    <property type="match status" value="1"/>
</dbReference>
<dbReference type="Gene3D" id="3.40.50.2000">
    <property type="entry name" value="Glycogen Phosphorylase B"/>
    <property type="match status" value="2"/>
</dbReference>
<dbReference type="EMBL" id="MGAD01000001">
    <property type="protein sequence ID" value="OGK38954.1"/>
    <property type="molecule type" value="Genomic_DNA"/>
</dbReference>
<organism evidence="2 3">
    <name type="scientific">Candidatus Roizmanbacteria bacterium RIFCSPHIGHO2_12_FULL_42_10</name>
    <dbReference type="NCBI Taxonomy" id="1802053"/>
    <lineage>
        <taxon>Bacteria</taxon>
        <taxon>Candidatus Roizmaniibacteriota</taxon>
    </lineage>
</organism>
<protein>
    <recommendedName>
        <fullName evidence="1">Glycosyl transferase family 1 domain-containing protein</fullName>
    </recommendedName>
</protein>
<evidence type="ECO:0000313" key="3">
    <source>
        <dbReference type="Proteomes" id="UP000178076"/>
    </source>
</evidence>
<dbReference type="Pfam" id="PF00534">
    <property type="entry name" value="Glycos_transf_1"/>
    <property type="match status" value="1"/>
</dbReference>
<dbReference type="SUPFAM" id="SSF53756">
    <property type="entry name" value="UDP-Glycosyltransferase/glycogen phosphorylase"/>
    <property type="match status" value="1"/>
</dbReference>
<dbReference type="AlphaFoldDB" id="A0A1F7I6F2"/>
<dbReference type="InterPro" id="IPR001296">
    <property type="entry name" value="Glyco_trans_1"/>
</dbReference>
<accession>A0A1F7I6F2</accession>
<evidence type="ECO:0000313" key="2">
    <source>
        <dbReference type="EMBL" id="OGK38954.1"/>
    </source>
</evidence>
<feature type="domain" description="Glycosyl transferase family 1" evidence="1">
    <location>
        <begin position="198"/>
        <end position="327"/>
    </location>
</feature>
<comment type="caution">
    <text evidence="2">The sequence shown here is derived from an EMBL/GenBank/DDBJ whole genome shotgun (WGS) entry which is preliminary data.</text>
</comment>
<proteinExistence type="predicted"/>
<dbReference type="Proteomes" id="UP000178076">
    <property type="component" value="Unassembled WGS sequence"/>
</dbReference>
<name>A0A1F7I6F2_9BACT</name>
<dbReference type="PANTHER" id="PTHR45947">
    <property type="entry name" value="SULFOQUINOVOSYL TRANSFERASE SQD2"/>
    <property type="match status" value="1"/>
</dbReference>
<sequence>MRIALVYDWLDSQGGAERVLHVLAKLFPHADWYTSIVDAHHKAEFSPETSFLQKIPYFNSHRTLALPLYPLAFESFNFTGYDLVISITSSFAKGIITKPETRHLCYMLTPTRFLWVTPDEYLSRPMQALIKPYITYLKKWDLQAAKRPDRFIAISQTVSERIRMFYEESSDIVYPPFDYIYWERHLRSASFKRFSLPEGYYLIVSRLKKYKKVDLAIQAFNKISQSHLVIVGEGPEKAYLQSIAAGNIHFLGAVTDNELAYLYSRAKGFIMPQEEDFGYTSLEAQVCSCPVIAYNKGGATETVQHLKTGYLFPEQTPESLLEALENFSQHVYTIDHYLQLHGSDYIKQFSEDVFKKSFMNIIQSTS</sequence>
<evidence type="ECO:0000259" key="1">
    <source>
        <dbReference type="Pfam" id="PF00534"/>
    </source>
</evidence>
<dbReference type="GO" id="GO:0016757">
    <property type="term" value="F:glycosyltransferase activity"/>
    <property type="evidence" value="ECO:0007669"/>
    <property type="project" value="InterPro"/>
</dbReference>
<reference evidence="2 3" key="1">
    <citation type="journal article" date="2016" name="Nat. Commun.">
        <title>Thousands of microbial genomes shed light on interconnected biogeochemical processes in an aquifer system.</title>
        <authorList>
            <person name="Anantharaman K."/>
            <person name="Brown C.T."/>
            <person name="Hug L.A."/>
            <person name="Sharon I."/>
            <person name="Castelle C.J."/>
            <person name="Probst A.J."/>
            <person name="Thomas B.C."/>
            <person name="Singh A."/>
            <person name="Wilkins M.J."/>
            <person name="Karaoz U."/>
            <person name="Brodie E.L."/>
            <person name="Williams K.H."/>
            <person name="Hubbard S.S."/>
            <person name="Banfield J.F."/>
        </authorList>
    </citation>
    <scope>NUCLEOTIDE SEQUENCE [LARGE SCALE GENOMIC DNA]</scope>
</reference>
<gene>
    <name evidence="2" type="ORF">A3F32_02305</name>
</gene>
<dbReference type="InterPro" id="IPR050194">
    <property type="entry name" value="Glycosyltransferase_grp1"/>
</dbReference>